<dbReference type="InterPro" id="IPR000477">
    <property type="entry name" value="RT_dom"/>
</dbReference>
<accession>A0AAE1E1P5</accession>
<dbReference type="EMBL" id="JAWDGP010001549">
    <property type="protein sequence ID" value="KAK3790350.1"/>
    <property type="molecule type" value="Genomic_DNA"/>
</dbReference>
<dbReference type="Proteomes" id="UP001283361">
    <property type="component" value="Unassembled WGS sequence"/>
</dbReference>
<gene>
    <name evidence="3" type="ORF">RRG08_062583</name>
</gene>
<keyword evidence="1" id="KW-0472">Membrane</keyword>
<protein>
    <recommendedName>
        <fullName evidence="2">Reverse transcriptase domain-containing protein</fullName>
    </recommendedName>
</protein>
<keyword evidence="1" id="KW-1133">Transmembrane helix</keyword>
<keyword evidence="1" id="KW-0812">Transmembrane</keyword>
<dbReference type="PROSITE" id="PS50878">
    <property type="entry name" value="RT_POL"/>
    <property type="match status" value="1"/>
</dbReference>
<proteinExistence type="predicted"/>
<organism evidence="3 4">
    <name type="scientific">Elysia crispata</name>
    <name type="common">lettuce slug</name>
    <dbReference type="NCBI Taxonomy" id="231223"/>
    <lineage>
        <taxon>Eukaryota</taxon>
        <taxon>Metazoa</taxon>
        <taxon>Spiralia</taxon>
        <taxon>Lophotrochozoa</taxon>
        <taxon>Mollusca</taxon>
        <taxon>Gastropoda</taxon>
        <taxon>Heterobranchia</taxon>
        <taxon>Euthyneura</taxon>
        <taxon>Panpulmonata</taxon>
        <taxon>Sacoglossa</taxon>
        <taxon>Placobranchoidea</taxon>
        <taxon>Plakobranchidae</taxon>
        <taxon>Elysia</taxon>
    </lineage>
</organism>
<evidence type="ECO:0000313" key="3">
    <source>
        <dbReference type="EMBL" id="KAK3790350.1"/>
    </source>
</evidence>
<keyword evidence="4" id="KW-1185">Reference proteome</keyword>
<comment type="caution">
    <text evidence="3">The sequence shown here is derived from an EMBL/GenBank/DDBJ whole genome shotgun (WGS) entry which is preliminary data.</text>
</comment>
<dbReference type="Pfam" id="PF00078">
    <property type="entry name" value="RVT_1"/>
    <property type="match status" value="1"/>
</dbReference>
<evidence type="ECO:0000259" key="2">
    <source>
        <dbReference type="PROSITE" id="PS50878"/>
    </source>
</evidence>
<dbReference type="AlphaFoldDB" id="A0AAE1E1P5"/>
<feature type="transmembrane region" description="Helical" evidence="1">
    <location>
        <begin position="293"/>
        <end position="314"/>
    </location>
</feature>
<dbReference type="PANTHER" id="PTHR19446">
    <property type="entry name" value="REVERSE TRANSCRIPTASES"/>
    <property type="match status" value="1"/>
</dbReference>
<reference evidence="3" key="1">
    <citation type="journal article" date="2023" name="G3 (Bethesda)">
        <title>A reference genome for the long-term kleptoplast-retaining sea slug Elysia crispata morphotype clarki.</title>
        <authorList>
            <person name="Eastman K.E."/>
            <person name="Pendleton A.L."/>
            <person name="Shaikh M.A."/>
            <person name="Suttiyut T."/>
            <person name="Ogas R."/>
            <person name="Tomko P."/>
            <person name="Gavelis G."/>
            <person name="Widhalm J.R."/>
            <person name="Wisecaver J.H."/>
        </authorList>
    </citation>
    <scope>NUCLEOTIDE SEQUENCE</scope>
    <source>
        <strain evidence="3">ECLA1</strain>
    </source>
</reference>
<feature type="domain" description="Reverse transcriptase" evidence="2">
    <location>
        <begin position="1"/>
        <end position="237"/>
    </location>
</feature>
<evidence type="ECO:0000256" key="1">
    <source>
        <dbReference type="SAM" id="Phobius"/>
    </source>
</evidence>
<sequence length="346" mass="38473">MASRLTKYLTENGYINTSVHKGGIPGVSGCLEHATMIWEAIQRAKSEKLNLDVIWLDLANAYGSVPHQMIQLALRMYHVPEDIQVMLDDYFSGFRMRFSTNSYTTDWINLEIGIAMGCTISPILFVMAMEVIWKGAAEDSAGPANLGGGCYMPPLKAFMYDTTIICSKEDETRRMLERLDVLMAWCRMKFKPKKSRSLSVRKGKIDATTIFIVASQQIPTVSQEPVKSLGRWYDSSIKDTKRGLETVELATEGLLAINRCGLQAALKSSNLRMTLTIEISSTINIIVSPAKTFVFSSSPAGTFIPLVSLSLLMFSKRGSRIKAYRSGDRLHPCLTDPVSVDWSVIS</sequence>
<evidence type="ECO:0000313" key="4">
    <source>
        <dbReference type="Proteomes" id="UP001283361"/>
    </source>
</evidence>
<name>A0AAE1E1P5_9GAST</name>